<gene>
    <name evidence="1" type="ORF">DWQ67_00825</name>
</gene>
<dbReference type="AlphaFoldDB" id="A0A496PLT7"/>
<dbReference type="EMBL" id="QQXL01000001">
    <property type="protein sequence ID" value="RKW71426.1"/>
    <property type="molecule type" value="Genomic_DNA"/>
</dbReference>
<reference evidence="1 2" key="1">
    <citation type="submission" date="2018-07" db="EMBL/GenBank/DDBJ databases">
        <title>Arthrobacter sp. nov., isolated from raw cow's milk with high bacterial count.</title>
        <authorList>
            <person name="Hahne J."/>
            <person name="Isele D."/>
            <person name="Lipski A."/>
        </authorList>
    </citation>
    <scope>NUCLEOTIDE SEQUENCE [LARGE SCALE GENOMIC DNA]</scope>
    <source>
        <strain evidence="1 2">JZ R-183</strain>
    </source>
</reference>
<evidence type="ECO:0000313" key="2">
    <source>
        <dbReference type="Proteomes" id="UP000273119"/>
    </source>
</evidence>
<organism evidence="1 2">
    <name type="scientific">Galactobacter caseinivorans</name>
    <dbReference type="NCBI Taxonomy" id="2676123"/>
    <lineage>
        <taxon>Bacteria</taxon>
        <taxon>Bacillati</taxon>
        <taxon>Actinomycetota</taxon>
        <taxon>Actinomycetes</taxon>
        <taxon>Micrococcales</taxon>
        <taxon>Micrococcaceae</taxon>
        <taxon>Galactobacter</taxon>
    </lineage>
</organism>
<dbReference type="RefSeq" id="WP_121483689.1">
    <property type="nucleotide sequence ID" value="NZ_QQXL01000001.1"/>
</dbReference>
<keyword evidence="2" id="KW-1185">Reference proteome</keyword>
<proteinExistence type="predicted"/>
<dbReference type="Proteomes" id="UP000273119">
    <property type="component" value="Unassembled WGS sequence"/>
</dbReference>
<comment type="caution">
    <text evidence="1">The sequence shown here is derived from an EMBL/GenBank/DDBJ whole genome shotgun (WGS) entry which is preliminary data.</text>
</comment>
<accession>A0A496PLT7</accession>
<evidence type="ECO:0000313" key="1">
    <source>
        <dbReference type="EMBL" id="RKW71426.1"/>
    </source>
</evidence>
<protein>
    <submittedName>
        <fullName evidence="1">Uncharacterized protein</fullName>
    </submittedName>
</protein>
<sequence length="215" mass="23244">MFGVLALSAGSANAAMPPASYKTERIEFKVRERLPNGKWRSTPVRTGFYDNVSQKGWGQDKAEHRHNIKTQASIRYLASAPTIVKSGTSYAHTVWSNEIKCKNGRCTVTDEREVRGVFVRSALKVLHGETVGGELGLQTAYCLNPDKALRCPDWVDVGLGKAWSAVSGTVGFAGRSAATTSLPRDGKLYTATTERIGIGKAVDAAELDELIVGDE</sequence>
<name>A0A496PLT7_9MICC</name>